<dbReference type="EMBL" id="MN642087">
    <property type="protein sequence ID" value="QGP70649.1"/>
    <property type="molecule type" value="Genomic_DNA"/>
</dbReference>
<reference evidence="8" key="1">
    <citation type="submission" date="2019-11" db="EMBL/GenBank/DDBJ databases">
        <title>Complete mitogenomes of the chlorophyte green algae Scherffelia dubia and Tetraselmis sp. CCMP 881 (Chlorodendrophyceae).</title>
        <authorList>
            <person name="Turmel M."/>
            <person name="Otis C."/>
            <person name="de Cambiaire J.-C."/>
            <person name="Lemieux C."/>
        </authorList>
    </citation>
    <scope>NUCLEOTIDE SEQUENCE</scope>
</reference>
<dbReference type="InterPro" id="IPR002942">
    <property type="entry name" value="S4_RNA-bd"/>
</dbReference>
<dbReference type="GO" id="GO:0003735">
    <property type="term" value="F:structural constituent of ribosome"/>
    <property type="evidence" value="ECO:0007669"/>
    <property type="project" value="TreeGrafter"/>
</dbReference>
<dbReference type="PANTHER" id="PTHR11831">
    <property type="entry name" value="30S 40S RIBOSOMAL PROTEIN"/>
    <property type="match status" value="1"/>
</dbReference>
<dbReference type="InterPro" id="IPR036986">
    <property type="entry name" value="S4_RNA-bd_sf"/>
</dbReference>
<protein>
    <submittedName>
        <fullName evidence="8">Ribosomal protein S4</fullName>
    </submittedName>
</protein>
<name>A0A650ARF7_9CHLO</name>
<dbReference type="AlphaFoldDB" id="A0A650ARF7"/>
<dbReference type="SMART" id="SM00363">
    <property type="entry name" value="S4"/>
    <property type="match status" value="1"/>
</dbReference>
<proteinExistence type="inferred from homology"/>
<dbReference type="Gene3D" id="3.10.290.10">
    <property type="entry name" value="RNA-binding S4 domain"/>
    <property type="match status" value="1"/>
</dbReference>
<keyword evidence="5" id="KW-0687">Ribonucleoprotein</keyword>
<comment type="similarity">
    <text evidence="1">Belongs to the universal ribosomal protein uS4 family.</text>
</comment>
<geneLocation type="mitochondrion" evidence="8"/>
<dbReference type="GO" id="GO:0019843">
    <property type="term" value="F:rRNA binding"/>
    <property type="evidence" value="ECO:0007669"/>
    <property type="project" value="UniProtKB-KW"/>
</dbReference>
<dbReference type="CDD" id="cd00165">
    <property type="entry name" value="S4"/>
    <property type="match status" value="1"/>
</dbReference>
<feature type="domain" description="RNA-binding S4" evidence="7">
    <location>
        <begin position="79"/>
        <end position="141"/>
    </location>
</feature>
<gene>
    <name evidence="8" type="primary">rps4</name>
</gene>
<dbReference type="InterPro" id="IPR022801">
    <property type="entry name" value="Ribosomal_uS4"/>
</dbReference>
<evidence type="ECO:0000259" key="7">
    <source>
        <dbReference type="SMART" id="SM00363"/>
    </source>
</evidence>
<dbReference type="GO" id="GO:0015935">
    <property type="term" value="C:small ribosomal subunit"/>
    <property type="evidence" value="ECO:0007669"/>
    <property type="project" value="TreeGrafter"/>
</dbReference>
<dbReference type="PROSITE" id="PS50889">
    <property type="entry name" value="S4"/>
    <property type="match status" value="1"/>
</dbReference>
<keyword evidence="2" id="KW-0699">rRNA-binding</keyword>
<dbReference type="GO" id="GO:0042274">
    <property type="term" value="P:ribosomal small subunit biogenesis"/>
    <property type="evidence" value="ECO:0007669"/>
    <property type="project" value="TreeGrafter"/>
</dbReference>
<dbReference type="PANTHER" id="PTHR11831:SF4">
    <property type="entry name" value="SMALL RIBOSOMAL SUBUNIT PROTEIN US4M"/>
    <property type="match status" value="1"/>
</dbReference>
<organism evidence="8">
    <name type="scientific">Tetraselmis sp. CCMP 881</name>
    <dbReference type="NCBI Taxonomy" id="1812852"/>
    <lineage>
        <taxon>Eukaryota</taxon>
        <taxon>Viridiplantae</taxon>
        <taxon>Chlorophyta</taxon>
        <taxon>core chlorophytes</taxon>
        <taxon>Chlorodendrophyceae</taxon>
        <taxon>Chlorodendrales</taxon>
        <taxon>Chlorodendraceae</taxon>
        <taxon>Tetraselmis</taxon>
    </lineage>
</organism>
<evidence type="ECO:0000256" key="6">
    <source>
        <dbReference type="PROSITE-ProRule" id="PRU00182"/>
    </source>
</evidence>
<evidence type="ECO:0000256" key="1">
    <source>
        <dbReference type="ARBA" id="ARBA00007465"/>
    </source>
</evidence>
<dbReference type="Gene3D" id="1.10.1050.10">
    <property type="entry name" value="Ribosomal Protein S4 Delta 41, Chain A, domain 1"/>
    <property type="match status" value="1"/>
</dbReference>
<evidence type="ECO:0000256" key="4">
    <source>
        <dbReference type="ARBA" id="ARBA00022980"/>
    </source>
</evidence>
<keyword evidence="3 6" id="KW-0694">RNA-binding</keyword>
<evidence type="ECO:0000256" key="2">
    <source>
        <dbReference type="ARBA" id="ARBA00022730"/>
    </source>
</evidence>
<accession>A0A650ARF7</accession>
<evidence type="ECO:0000313" key="8">
    <source>
        <dbReference type="EMBL" id="QGP70649.1"/>
    </source>
</evidence>
<dbReference type="SUPFAM" id="SSF55174">
    <property type="entry name" value="Alpha-L RNA-binding motif"/>
    <property type="match status" value="1"/>
</dbReference>
<dbReference type="Pfam" id="PF01479">
    <property type="entry name" value="S4"/>
    <property type="match status" value="1"/>
</dbReference>
<evidence type="ECO:0000256" key="5">
    <source>
        <dbReference type="ARBA" id="ARBA00023274"/>
    </source>
</evidence>
<keyword evidence="4 8" id="KW-0689">Ribosomal protein</keyword>
<keyword evidence="8" id="KW-0496">Mitochondrion</keyword>
<evidence type="ECO:0000256" key="3">
    <source>
        <dbReference type="ARBA" id="ARBA00022884"/>
    </source>
</evidence>
<sequence>MVLYQLKSTYKNKKQYSKSKRKSSDLINNNFSYASYLKEKRQFSKVYGKLPLRWFIKYCMNSRALTGKVTNNLLISLERRLDIFLSRIKFTRSIESARQIIIHKKVLVNGIVISSPSYSLKPGDIIQIKEKISSLLYSKNSLMKNIQKKNKSEIKSEKRLEKKTSRIQRYRRKNLRQYPLYQFRPLSCEINYPLSTAIFLYSPQKLYSSYILRPMLFERSFQRTIKK</sequence>